<proteinExistence type="predicted"/>
<feature type="region of interest" description="Disordered" evidence="1">
    <location>
        <begin position="1"/>
        <end position="24"/>
    </location>
</feature>
<dbReference type="EMBL" id="CAADFI010000018">
    <property type="protein sequence ID" value="VFJ91498.1"/>
    <property type="molecule type" value="Genomic_DNA"/>
</dbReference>
<dbReference type="AlphaFoldDB" id="A0A450UG81"/>
<evidence type="ECO:0000313" key="2">
    <source>
        <dbReference type="EMBL" id="VFJ91498.1"/>
    </source>
</evidence>
<organism evidence="2">
    <name type="scientific">Candidatus Kentrum eta</name>
    <dbReference type="NCBI Taxonomy" id="2126337"/>
    <lineage>
        <taxon>Bacteria</taxon>
        <taxon>Pseudomonadati</taxon>
        <taxon>Pseudomonadota</taxon>
        <taxon>Gammaproteobacteria</taxon>
        <taxon>Candidatus Kentrum</taxon>
    </lineage>
</organism>
<evidence type="ECO:0000256" key="1">
    <source>
        <dbReference type="SAM" id="MobiDB-lite"/>
    </source>
</evidence>
<gene>
    <name evidence="3" type="ORF">BECKH772A_GA0070896_101773</name>
    <name evidence="2" type="ORF">BECKH772B_GA0070898_1001822</name>
</gene>
<sequence length="56" mass="6191">MQAGGLRLRAQGSSHPAGFSEEEVGEIVERCTEARSPKAPLIKMTYDKIAHHENKK</sequence>
<evidence type="ECO:0000313" key="3">
    <source>
        <dbReference type="EMBL" id="VFJ99946.1"/>
    </source>
</evidence>
<accession>A0A450UG81</accession>
<reference evidence="2" key="1">
    <citation type="submission" date="2019-02" db="EMBL/GenBank/DDBJ databases">
        <authorList>
            <person name="Gruber-Vodicka R. H."/>
            <person name="Seah K. B. B."/>
        </authorList>
    </citation>
    <scope>NUCLEOTIDE SEQUENCE</scope>
    <source>
        <strain evidence="3">BECK_SA2B15</strain>
        <strain evidence="2">BECK_SA2B20</strain>
    </source>
</reference>
<dbReference type="EMBL" id="CAADFG010000177">
    <property type="protein sequence ID" value="VFJ99946.1"/>
    <property type="molecule type" value="Genomic_DNA"/>
</dbReference>
<name>A0A450UG81_9GAMM</name>
<protein>
    <submittedName>
        <fullName evidence="2">Uncharacterized protein</fullName>
    </submittedName>
</protein>